<dbReference type="EMBL" id="MDHH01000001">
    <property type="protein sequence ID" value="OUE04069.1"/>
    <property type="molecule type" value="Genomic_DNA"/>
</dbReference>
<proteinExistence type="predicted"/>
<evidence type="ECO:0000313" key="3">
    <source>
        <dbReference type="Proteomes" id="UP000195062"/>
    </source>
</evidence>
<dbReference type="Proteomes" id="UP000195062">
    <property type="component" value="Unassembled WGS sequence"/>
</dbReference>
<feature type="domain" description="LD-carboxypeptidase C-terminal" evidence="1">
    <location>
        <begin position="9"/>
        <end position="68"/>
    </location>
</feature>
<name>A0A251XLK4_CLAMM</name>
<evidence type="ECO:0000259" key="1">
    <source>
        <dbReference type="Pfam" id="PF17676"/>
    </source>
</evidence>
<dbReference type="SUPFAM" id="SSF141986">
    <property type="entry name" value="LD-carboxypeptidase A C-terminal domain-like"/>
    <property type="match status" value="1"/>
</dbReference>
<dbReference type="InterPro" id="IPR027461">
    <property type="entry name" value="Carboxypeptidase_A_C_sf"/>
</dbReference>
<gene>
    <name evidence="2" type="ORF">CMMCAS07_03910</name>
</gene>
<dbReference type="Pfam" id="PF17676">
    <property type="entry name" value="Peptidase_S66C"/>
    <property type="match status" value="1"/>
</dbReference>
<keyword evidence="3" id="KW-1185">Reference proteome</keyword>
<reference evidence="2 3" key="1">
    <citation type="submission" date="2016-08" db="EMBL/GenBank/DDBJ databases">
        <title>Genome sequence of Clavibacter michiganensis subsp. michiganensis strain CASJ007.</title>
        <authorList>
            <person name="Thapa S.P."/>
            <person name="Coaker G."/>
        </authorList>
    </citation>
    <scope>NUCLEOTIDE SEQUENCE [LARGE SCALE GENOMIC DNA]</scope>
    <source>
        <strain evidence="2">CASJ007</strain>
    </source>
</reference>
<protein>
    <recommendedName>
        <fullName evidence="1">LD-carboxypeptidase C-terminal domain-containing protein</fullName>
    </recommendedName>
</protein>
<sequence>MLVARPVTIVMGAPVPSPEERARLRAEQRDTVIEQIARYNPRAVVCVGVPFGHTRPQWILPHGGTVRLDGAARKVFADYS</sequence>
<comment type="caution">
    <text evidence="2">The sequence shown here is derived from an EMBL/GenBank/DDBJ whole genome shotgun (WGS) entry which is preliminary data.</text>
</comment>
<organism evidence="2 3">
    <name type="scientific">Clavibacter michiganensis subsp. michiganensis</name>
    <dbReference type="NCBI Taxonomy" id="33013"/>
    <lineage>
        <taxon>Bacteria</taxon>
        <taxon>Bacillati</taxon>
        <taxon>Actinomycetota</taxon>
        <taxon>Actinomycetes</taxon>
        <taxon>Micrococcales</taxon>
        <taxon>Microbacteriaceae</taxon>
        <taxon>Clavibacter</taxon>
    </lineage>
</organism>
<dbReference type="InterPro" id="IPR040921">
    <property type="entry name" value="Peptidase_S66C"/>
</dbReference>
<dbReference type="Gene3D" id="3.50.30.60">
    <property type="entry name" value="LD-carboxypeptidase A C-terminal domain-like"/>
    <property type="match status" value="1"/>
</dbReference>
<evidence type="ECO:0000313" key="2">
    <source>
        <dbReference type="EMBL" id="OUE04069.1"/>
    </source>
</evidence>
<dbReference type="AlphaFoldDB" id="A0A251XLK4"/>
<accession>A0A251XLK4</accession>